<dbReference type="Pfam" id="PF00578">
    <property type="entry name" value="AhpC-TSA"/>
    <property type="match status" value="1"/>
</dbReference>
<keyword evidence="1" id="KW-0732">Signal</keyword>
<sequence>MTRRRLPRSLALLALILLLSACGKDKPVSLASGDTLDWADLEGQWLAVNYWAEWCKPCYEEIPELNALDRDPAVTVLGVNYDSLEGDELNAVIRKMGINFPNLIHSPAPRFGWNHPVGLPATFLVNPAGEVVEARFGPQTRNELLTVIQASSEGWE</sequence>
<organism evidence="3 4">
    <name type="scientific">Hydrocarboniclastica marina</name>
    <dbReference type="NCBI Taxonomy" id="2259620"/>
    <lineage>
        <taxon>Bacteria</taxon>
        <taxon>Pseudomonadati</taxon>
        <taxon>Pseudomonadota</taxon>
        <taxon>Gammaproteobacteria</taxon>
        <taxon>Alteromonadales</taxon>
        <taxon>Alteromonadaceae</taxon>
        <taxon>Hydrocarboniclastica</taxon>
    </lineage>
</organism>
<evidence type="ECO:0000259" key="2">
    <source>
        <dbReference type="PROSITE" id="PS51352"/>
    </source>
</evidence>
<proteinExistence type="predicted"/>
<dbReference type="OrthoDB" id="9799347at2"/>
<dbReference type="PROSITE" id="PS51352">
    <property type="entry name" value="THIOREDOXIN_2"/>
    <property type="match status" value="1"/>
</dbReference>
<dbReference type="Gene3D" id="3.40.30.10">
    <property type="entry name" value="Glutaredoxin"/>
    <property type="match status" value="1"/>
</dbReference>
<dbReference type="InterPro" id="IPR000866">
    <property type="entry name" value="AhpC/TSA"/>
</dbReference>
<evidence type="ECO:0000313" key="3">
    <source>
        <dbReference type="EMBL" id="QCF26385.1"/>
    </source>
</evidence>
<dbReference type="PROSITE" id="PS51257">
    <property type="entry name" value="PROKAR_LIPOPROTEIN"/>
    <property type="match status" value="1"/>
</dbReference>
<dbReference type="AlphaFoldDB" id="A0A4P7XI42"/>
<dbReference type="InterPro" id="IPR013766">
    <property type="entry name" value="Thioredoxin_domain"/>
</dbReference>
<dbReference type="Proteomes" id="UP000298049">
    <property type="component" value="Chromosome"/>
</dbReference>
<dbReference type="KEGG" id="hmi:soil367_10795"/>
<dbReference type="SUPFAM" id="SSF52833">
    <property type="entry name" value="Thioredoxin-like"/>
    <property type="match status" value="1"/>
</dbReference>
<gene>
    <name evidence="3" type="ORF">soil367_10795</name>
</gene>
<dbReference type="CDD" id="cd02966">
    <property type="entry name" value="TlpA_like_family"/>
    <property type="match status" value="1"/>
</dbReference>
<dbReference type="InterPro" id="IPR050553">
    <property type="entry name" value="Thioredoxin_ResA/DsbE_sf"/>
</dbReference>
<feature type="chain" id="PRO_5020982393" evidence="1">
    <location>
        <begin position="24"/>
        <end position="156"/>
    </location>
</feature>
<keyword evidence="4" id="KW-1185">Reference proteome</keyword>
<dbReference type="GO" id="GO:0016209">
    <property type="term" value="F:antioxidant activity"/>
    <property type="evidence" value="ECO:0007669"/>
    <property type="project" value="InterPro"/>
</dbReference>
<protein>
    <submittedName>
        <fullName evidence="3">TlpA family protein disulfide reductase</fullName>
    </submittedName>
</protein>
<feature type="signal peptide" evidence="1">
    <location>
        <begin position="1"/>
        <end position="23"/>
    </location>
</feature>
<feature type="domain" description="Thioredoxin" evidence="2">
    <location>
        <begin position="6"/>
        <end position="153"/>
    </location>
</feature>
<evidence type="ECO:0000313" key="4">
    <source>
        <dbReference type="Proteomes" id="UP000298049"/>
    </source>
</evidence>
<dbReference type="EMBL" id="CP031093">
    <property type="protein sequence ID" value="QCF26385.1"/>
    <property type="molecule type" value="Genomic_DNA"/>
</dbReference>
<dbReference type="RefSeq" id="WP_136549104.1">
    <property type="nucleotide sequence ID" value="NZ_CP031093.1"/>
</dbReference>
<reference evidence="3 4" key="1">
    <citation type="submission" date="2018-07" db="EMBL/GenBank/DDBJ databases">
        <title>Marsedoiliclastica nanhaica gen. nov. sp. nov., a novel marine hydrocarbonoclastic bacterium isolated from an in-situ enriched hydrocarbon-degrading consortium in deep-sea sediment.</title>
        <authorList>
            <person name="Dong C."/>
            <person name="Ma T."/>
            <person name="Liu R."/>
            <person name="Shao Z."/>
        </authorList>
    </citation>
    <scope>NUCLEOTIDE SEQUENCE [LARGE SCALE GENOMIC DNA]</scope>
    <source>
        <strain evidence="4">soil36-7</strain>
    </source>
</reference>
<evidence type="ECO:0000256" key="1">
    <source>
        <dbReference type="SAM" id="SignalP"/>
    </source>
</evidence>
<dbReference type="InterPro" id="IPR036249">
    <property type="entry name" value="Thioredoxin-like_sf"/>
</dbReference>
<dbReference type="GO" id="GO:0016491">
    <property type="term" value="F:oxidoreductase activity"/>
    <property type="evidence" value="ECO:0007669"/>
    <property type="project" value="InterPro"/>
</dbReference>
<dbReference type="PANTHER" id="PTHR42852:SF13">
    <property type="entry name" value="PROTEIN DIPZ"/>
    <property type="match status" value="1"/>
</dbReference>
<dbReference type="PANTHER" id="PTHR42852">
    <property type="entry name" value="THIOL:DISULFIDE INTERCHANGE PROTEIN DSBE"/>
    <property type="match status" value="1"/>
</dbReference>
<accession>A0A4P7XI42</accession>
<name>A0A4P7XI42_9ALTE</name>